<reference evidence="1 2" key="1">
    <citation type="submission" date="2017-02" db="EMBL/GenBank/DDBJ databases">
        <authorList>
            <person name="Peterson S.W."/>
        </authorList>
    </citation>
    <scope>NUCLEOTIDE SEQUENCE [LARGE SCALE GENOMIC DNA]</scope>
    <source>
        <strain evidence="1 2">P15</strain>
    </source>
</reference>
<dbReference type="EMBL" id="FUZV01000001">
    <property type="protein sequence ID" value="SKC49659.1"/>
    <property type="molecule type" value="Genomic_DNA"/>
</dbReference>
<name>A0A1T5JE47_9GAMM</name>
<dbReference type="AlphaFoldDB" id="A0A1T5JE47"/>
<proteinExistence type="predicted"/>
<gene>
    <name evidence="1" type="ORF">SAMN06296058_0728</name>
</gene>
<evidence type="ECO:0000313" key="2">
    <source>
        <dbReference type="Proteomes" id="UP000190341"/>
    </source>
</evidence>
<evidence type="ECO:0000313" key="1">
    <source>
        <dbReference type="EMBL" id="SKC49659.1"/>
    </source>
</evidence>
<keyword evidence="2" id="KW-1185">Reference proteome</keyword>
<dbReference type="Proteomes" id="UP000190341">
    <property type="component" value="Unassembled WGS sequence"/>
</dbReference>
<organism evidence="1 2">
    <name type="scientific">Pseudoxanthomonas indica</name>
    <dbReference type="NCBI Taxonomy" id="428993"/>
    <lineage>
        <taxon>Bacteria</taxon>
        <taxon>Pseudomonadati</taxon>
        <taxon>Pseudomonadota</taxon>
        <taxon>Gammaproteobacteria</taxon>
        <taxon>Lysobacterales</taxon>
        <taxon>Lysobacteraceae</taxon>
        <taxon>Pseudoxanthomonas</taxon>
    </lineage>
</organism>
<protein>
    <submittedName>
        <fullName evidence="1">Uncharacterized protein</fullName>
    </submittedName>
</protein>
<sequence length="111" mass="12060">MVAYYLDESGEIREKSESVSCYVNGGLDGERKKQRGEAKSITIPVPLSQAEVRAYVDYKETSNIDDALEHLGNEVNKGIERVTSGEVKKPLSVGKTLEQAVAPAGGDKLTF</sequence>
<accession>A0A1T5JE47</accession>